<reference evidence="1 2" key="1">
    <citation type="journal article" date="2019" name="Sci. Rep.">
        <title>Orb-weaving spider Araneus ventricosus genome elucidates the spidroin gene catalogue.</title>
        <authorList>
            <person name="Kono N."/>
            <person name="Nakamura H."/>
            <person name="Ohtoshi R."/>
            <person name="Moran D.A.P."/>
            <person name="Shinohara A."/>
            <person name="Yoshida Y."/>
            <person name="Fujiwara M."/>
            <person name="Mori M."/>
            <person name="Tomita M."/>
            <person name="Arakawa K."/>
        </authorList>
    </citation>
    <scope>NUCLEOTIDE SEQUENCE [LARGE SCALE GENOMIC DNA]</scope>
</reference>
<organism evidence="1 2">
    <name type="scientific">Araneus ventricosus</name>
    <name type="common">Orbweaver spider</name>
    <name type="synonym">Epeira ventricosa</name>
    <dbReference type="NCBI Taxonomy" id="182803"/>
    <lineage>
        <taxon>Eukaryota</taxon>
        <taxon>Metazoa</taxon>
        <taxon>Ecdysozoa</taxon>
        <taxon>Arthropoda</taxon>
        <taxon>Chelicerata</taxon>
        <taxon>Arachnida</taxon>
        <taxon>Araneae</taxon>
        <taxon>Araneomorphae</taxon>
        <taxon>Entelegynae</taxon>
        <taxon>Araneoidea</taxon>
        <taxon>Araneidae</taxon>
        <taxon>Araneus</taxon>
    </lineage>
</organism>
<proteinExistence type="predicted"/>
<keyword evidence="2" id="KW-1185">Reference proteome</keyword>
<protein>
    <submittedName>
        <fullName evidence="1">Uncharacterized protein</fullName>
    </submittedName>
</protein>
<gene>
    <name evidence="1" type="ORF">AVEN_267798_1</name>
</gene>
<dbReference type="EMBL" id="BGPR01000297">
    <property type="protein sequence ID" value="GBM11221.1"/>
    <property type="molecule type" value="Genomic_DNA"/>
</dbReference>
<comment type="caution">
    <text evidence="1">The sequence shown here is derived from an EMBL/GenBank/DDBJ whole genome shotgun (WGS) entry which is preliminary data.</text>
</comment>
<sequence>MSAGAGMGWGARVGCGTALTPLCKFNQIYFVRIAFNNLTQCVFNDYDIQMKLKTYAEGKLPILFSLPKKKRKGKVTIQAGLCGCFQLRRIPYW</sequence>
<name>A0A4Y2D3G3_ARAVE</name>
<dbReference type="AlphaFoldDB" id="A0A4Y2D3G3"/>
<dbReference type="Proteomes" id="UP000499080">
    <property type="component" value="Unassembled WGS sequence"/>
</dbReference>
<evidence type="ECO:0000313" key="2">
    <source>
        <dbReference type="Proteomes" id="UP000499080"/>
    </source>
</evidence>
<evidence type="ECO:0000313" key="1">
    <source>
        <dbReference type="EMBL" id="GBM11221.1"/>
    </source>
</evidence>
<accession>A0A4Y2D3G3</accession>